<reference evidence="3" key="1">
    <citation type="journal article" date="2019" name="Int. J. Syst. Evol. Microbiol.">
        <title>The Global Catalogue of Microorganisms (GCM) 10K type strain sequencing project: providing services to taxonomists for standard genome sequencing and annotation.</title>
        <authorList>
            <consortium name="The Broad Institute Genomics Platform"/>
            <consortium name="The Broad Institute Genome Sequencing Center for Infectious Disease"/>
            <person name="Wu L."/>
            <person name="Ma J."/>
        </authorList>
    </citation>
    <scope>NUCLEOTIDE SEQUENCE [LARGE SCALE GENOMIC DNA]</scope>
    <source>
        <strain evidence="3">KCTC 52277</strain>
    </source>
</reference>
<organism evidence="2 3">
    <name type="scientific">Shewanella submarina</name>
    <dbReference type="NCBI Taxonomy" id="2016376"/>
    <lineage>
        <taxon>Bacteria</taxon>
        <taxon>Pseudomonadati</taxon>
        <taxon>Pseudomonadota</taxon>
        <taxon>Gammaproteobacteria</taxon>
        <taxon>Alteromonadales</taxon>
        <taxon>Shewanellaceae</taxon>
        <taxon>Shewanella</taxon>
    </lineage>
</organism>
<dbReference type="Proteomes" id="UP001595621">
    <property type="component" value="Unassembled WGS sequence"/>
</dbReference>
<keyword evidence="3" id="KW-1185">Reference proteome</keyword>
<feature type="transmembrane region" description="Helical" evidence="1">
    <location>
        <begin position="12"/>
        <end position="37"/>
    </location>
</feature>
<gene>
    <name evidence="2" type="ORF">ACFOE0_09955</name>
</gene>
<keyword evidence="1" id="KW-0472">Membrane</keyword>
<evidence type="ECO:0000256" key="1">
    <source>
        <dbReference type="SAM" id="Phobius"/>
    </source>
</evidence>
<accession>A0ABV7GHH7</accession>
<proteinExistence type="predicted"/>
<name>A0ABV7GHH7_9GAMM</name>
<keyword evidence="1" id="KW-0812">Transmembrane</keyword>
<feature type="transmembrane region" description="Helical" evidence="1">
    <location>
        <begin position="81"/>
        <end position="99"/>
    </location>
</feature>
<feature type="transmembrane region" description="Helical" evidence="1">
    <location>
        <begin position="58"/>
        <end position="75"/>
    </location>
</feature>
<dbReference type="EMBL" id="JBHRTD010000012">
    <property type="protein sequence ID" value="MFC3138507.1"/>
    <property type="molecule type" value="Genomic_DNA"/>
</dbReference>
<evidence type="ECO:0000313" key="2">
    <source>
        <dbReference type="EMBL" id="MFC3138507.1"/>
    </source>
</evidence>
<dbReference type="RefSeq" id="WP_248935729.1">
    <property type="nucleotide sequence ID" value="NZ_JAKILF010000003.1"/>
</dbReference>
<protein>
    <submittedName>
        <fullName evidence="2">Uncharacterized protein</fullName>
    </submittedName>
</protein>
<sequence length="108" mass="12186">MNARLANYPLGLLTLSVVTLGTGLWEIGLIASLFFILSFYLDPVFRFYRVKVEGFHRFMLTAFGAGLGIAVLALLNPEHYGKLLAVWGIPTFVISFKNIPKFKKLEYK</sequence>
<comment type="caution">
    <text evidence="2">The sequence shown here is derived from an EMBL/GenBank/DDBJ whole genome shotgun (WGS) entry which is preliminary data.</text>
</comment>
<evidence type="ECO:0000313" key="3">
    <source>
        <dbReference type="Proteomes" id="UP001595621"/>
    </source>
</evidence>
<keyword evidence="1" id="KW-1133">Transmembrane helix</keyword>